<accession>A0A5J4QIJ2</accession>
<gene>
    <name evidence="3" type="ORF">EZS27_029028</name>
</gene>
<dbReference type="PANTHER" id="PTHR48081">
    <property type="entry name" value="AB HYDROLASE SUPERFAMILY PROTEIN C4A8.06C"/>
    <property type="match status" value="1"/>
</dbReference>
<dbReference type="InterPro" id="IPR049492">
    <property type="entry name" value="BD-FAE-like_dom"/>
</dbReference>
<dbReference type="InterPro" id="IPR050300">
    <property type="entry name" value="GDXG_lipolytic_enzyme"/>
</dbReference>
<dbReference type="InterPro" id="IPR029058">
    <property type="entry name" value="AB_hydrolase_fold"/>
</dbReference>
<keyword evidence="1" id="KW-0378">Hydrolase</keyword>
<dbReference type="Gene3D" id="3.40.50.1820">
    <property type="entry name" value="alpha/beta hydrolase"/>
    <property type="match status" value="1"/>
</dbReference>
<dbReference type="GO" id="GO:0016787">
    <property type="term" value="F:hydrolase activity"/>
    <property type="evidence" value="ECO:0007669"/>
    <property type="project" value="UniProtKB-KW"/>
</dbReference>
<protein>
    <recommendedName>
        <fullName evidence="2">BD-FAE-like domain-containing protein</fullName>
    </recommendedName>
</protein>
<evidence type="ECO:0000259" key="2">
    <source>
        <dbReference type="Pfam" id="PF20434"/>
    </source>
</evidence>
<reference evidence="3" key="1">
    <citation type="submission" date="2019-03" db="EMBL/GenBank/DDBJ databases">
        <title>Single cell metagenomics reveals metabolic interactions within the superorganism composed of flagellate Streblomastix strix and complex community of Bacteroidetes bacteria on its surface.</title>
        <authorList>
            <person name="Treitli S.C."/>
            <person name="Kolisko M."/>
            <person name="Husnik F."/>
            <person name="Keeling P."/>
            <person name="Hampl V."/>
        </authorList>
    </citation>
    <scope>NUCLEOTIDE SEQUENCE</scope>
    <source>
        <strain evidence="3">STM</strain>
    </source>
</reference>
<proteinExistence type="predicted"/>
<organism evidence="3">
    <name type="scientific">termite gut metagenome</name>
    <dbReference type="NCBI Taxonomy" id="433724"/>
    <lineage>
        <taxon>unclassified sequences</taxon>
        <taxon>metagenomes</taxon>
        <taxon>organismal metagenomes</taxon>
    </lineage>
</organism>
<dbReference type="AlphaFoldDB" id="A0A5J4QIJ2"/>
<name>A0A5J4QIJ2_9ZZZZ</name>
<evidence type="ECO:0000313" key="3">
    <source>
        <dbReference type="EMBL" id="KAA6321312.1"/>
    </source>
</evidence>
<sequence>MVNLCCWMACLFLLPSCQKPKIETRYCPLQANDTDTIVKQTFIYAIKDVDTLRLDKYDHPSVSGNKPCLIFVFGGGFAAGARDDSAYIPFYKQFAKNGYSVVAIDYRLGMKNLRKKLKGLNQSQQFEQVITICNQSITMAVEDLFDATKYVIEQAPEWHINTDYVISCGSSAGAITVLQGEYEICNAGKSAIASLKGFNYAGVISFSGAIFSTTGKLEWAAKPAPILLFHGDADKRVPYDTTTYGKLGFYGSGYISKQLKNIQTPYYFYSVENTGHEVSNSPMKYNWEEIVTFLTKLVFRKENLMIDVTETSIDKPILKEKLTIEDLIGNYK</sequence>
<dbReference type="SUPFAM" id="SSF53474">
    <property type="entry name" value="alpha/beta-Hydrolases"/>
    <property type="match status" value="1"/>
</dbReference>
<evidence type="ECO:0000256" key="1">
    <source>
        <dbReference type="ARBA" id="ARBA00022801"/>
    </source>
</evidence>
<dbReference type="Pfam" id="PF20434">
    <property type="entry name" value="BD-FAE"/>
    <property type="match status" value="1"/>
</dbReference>
<feature type="domain" description="BD-FAE-like" evidence="2">
    <location>
        <begin position="54"/>
        <end position="110"/>
    </location>
</feature>
<dbReference type="EMBL" id="SNRY01003348">
    <property type="protein sequence ID" value="KAA6321312.1"/>
    <property type="molecule type" value="Genomic_DNA"/>
</dbReference>
<comment type="caution">
    <text evidence="3">The sequence shown here is derived from an EMBL/GenBank/DDBJ whole genome shotgun (WGS) entry which is preliminary data.</text>
</comment>